<protein>
    <recommendedName>
        <fullName evidence="1">Phasin domain-containing protein</fullName>
    </recommendedName>
</protein>
<dbReference type="Proteomes" id="UP000321058">
    <property type="component" value="Unassembled WGS sequence"/>
</dbReference>
<organism evidence="2 3">
    <name type="scientific">Reyranella soli</name>
    <dbReference type="NCBI Taxonomy" id="1230389"/>
    <lineage>
        <taxon>Bacteria</taxon>
        <taxon>Pseudomonadati</taxon>
        <taxon>Pseudomonadota</taxon>
        <taxon>Alphaproteobacteria</taxon>
        <taxon>Hyphomicrobiales</taxon>
        <taxon>Reyranellaceae</taxon>
        <taxon>Reyranella</taxon>
    </lineage>
</organism>
<keyword evidence="3" id="KW-1185">Reference proteome</keyword>
<name>A0A512NGN4_9HYPH</name>
<sequence length="147" mass="16138">MTTSTPLDNVIEHATETTKAANERVREFAQIGVRKAAEGFEQMSKAAQTASAELNTQFVQARDGATKASLKMLEVAKEDADAGFAAWRDFLSAKSPVEAFDISAKYWRGRLETRIAQAQDLGAFARKVADDAVRPVQERIEKFTKAA</sequence>
<proteinExistence type="predicted"/>
<evidence type="ECO:0000313" key="3">
    <source>
        <dbReference type="Proteomes" id="UP000321058"/>
    </source>
</evidence>
<reference evidence="2 3" key="1">
    <citation type="submission" date="2019-07" db="EMBL/GenBank/DDBJ databases">
        <title>Whole genome shotgun sequence of Reyranella soli NBRC 108950.</title>
        <authorList>
            <person name="Hosoyama A."/>
            <person name="Uohara A."/>
            <person name="Ohji S."/>
            <person name="Ichikawa N."/>
        </authorList>
    </citation>
    <scope>NUCLEOTIDE SEQUENCE [LARGE SCALE GENOMIC DNA]</scope>
    <source>
        <strain evidence="2 3">NBRC 108950</strain>
    </source>
</reference>
<accession>A0A512NGN4</accession>
<dbReference type="Pfam" id="PF09361">
    <property type="entry name" value="Phasin_2"/>
    <property type="match status" value="1"/>
</dbReference>
<dbReference type="InterPro" id="IPR018968">
    <property type="entry name" value="Phasin"/>
</dbReference>
<dbReference type="EMBL" id="BKAJ01000094">
    <property type="protein sequence ID" value="GEP58113.1"/>
    <property type="molecule type" value="Genomic_DNA"/>
</dbReference>
<evidence type="ECO:0000313" key="2">
    <source>
        <dbReference type="EMBL" id="GEP58113.1"/>
    </source>
</evidence>
<dbReference type="AlphaFoldDB" id="A0A512NGN4"/>
<evidence type="ECO:0000259" key="1">
    <source>
        <dbReference type="Pfam" id="PF09361"/>
    </source>
</evidence>
<comment type="caution">
    <text evidence="2">The sequence shown here is derived from an EMBL/GenBank/DDBJ whole genome shotgun (WGS) entry which is preliminary data.</text>
</comment>
<gene>
    <name evidence="2" type="ORF">RSO01_52790</name>
</gene>
<feature type="domain" description="Phasin" evidence="1">
    <location>
        <begin position="41"/>
        <end position="140"/>
    </location>
</feature>
<dbReference type="RefSeq" id="WP_170303372.1">
    <property type="nucleotide sequence ID" value="NZ_BKAJ01000094.1"/>
</dbReference>